<dbReference type="Proteomes" id="UP000799428">
    <property type="component" value="Unassembled WGS sequence"/>
</dbReference>
<keyword evidence="2" id="KW-1185">Reference proteome</keyword>
<dbReference type="EMBL" id="MU005782">
    <property type="protein sequence ID" value="KAF2704627.1"/>
    <property type="molecule type" value="Genomic_DNA"/>
</dbReference>
<name>A0A6G1JWT0_9PLEO</name>
<sequence length="85" mass="9636">MADVTRDKGFDRIPLRLTPPPGTASWNRLKNGRELLLYSSADDRPTTSFPLLCPPTHSPPPPTTFTFLLLSSFFFLLQLPLFHHD</sequence>
<gene>
    <name evidence="1" type="ORF">K504DRAFT_121558</name>
</gene>
<dbReference type="AlphaFoldDB" id="A0A6G1JWT0"/>
<protein>
    <submittedName>
        <fullName evidence="1">Uncharacterized protein</fullName>
    </submittedName>
</protein>
<evidence type="ECO:0000313" key="2">
    <source>
        <dbReference type="Proteomes" id="UP000799428"/>
    </source>
</evidence>
<organism evidence="1 2">
    <name type="scientific">Pleomassaria siparia CBS 279.74</name>
    <dbReference type="NCBI Taxonomy" id="1314801"/>
    <lineage>
        <taxon>Eukaryota</taxon>
        <taxon>Fungi</taxon>
        <taxon>Dikarya</taxon>
        <taxon>Ascomycota</taxon>
        <taxon>Pezizomycotina</taxon>
        <taxon>Dothideomycetes</taxon>
        <taxon>Pleosporomycetidae</taxon>
        <taxon>Pleosporales</taxon>
        <taxon>Pleomassariaceae</taxon>
        <taxon>Pleomassaria</taxon>
    </lineage>
</organism>
<reference evidence="1" key="1">
    <citation type="journal article" date="2020" name="Stud. Mycol.">
        <title>101 Dothideomycetes genomes: a test case for predicting lifestyles and emergence of pathogens.</title>
        <authorList>
            <person name="Haridas S."/>
            <person name="Albert R."/>
            <person name="Binder M."/>
            <person name="Bloem J."/>
            <person name="Labutti K."/>
            <person name="Salamov A."/>
            <person name="Andreopoulos B."/>
            <person name="Baker S."/>
            <person name="Barry K."/>
            <person name="Bills G."/>
            <person name="Bluhm B."/>
            <person name="Cannon C."/>
            <person name="Castanera R."/>
            <person name="Culley D."/>
            <person name="Daum C."/>
            <person name="Ezra D."/>
            <person name="Gonzalez J."/>
            <person name="Henrissat B."/>
            <person name="Kuo A."/>
            <person name="Liang C."/>
            <person name="Lipzen A."/>
            <person name="Lutzoni F."/>
            <person name="Magnuson J."/>
            <person name="Mondo S."/>
            <person name="Nolan M."/>
            <person name="Ohm R."/>
            <person name="Pangilinan J."/>
            <person name="Park H.-J."/>
            <person name="Ramirez L."/>
            <person name="Alfaro M."/>
            <person name="Sun H."/>
            <person name="Tritt A."/>
            <person name="Yoshinaga Y."/>
            <person name="Zwiers L.-H."/>
            <person name="Turgeon B."/>
            <person name="Goodwin S."/>
            <person name="Spatafora J."/>
            <person name="Crous P."/>
            <person name="Grigoriev I."/>
        </authorList>
    </citation>
    <scope>NUCLEOTIDE SEQUENCE</scope>
    <source>
        <strain evidence="1">CBS 279.74</strain>
    </source>
</reference>
<proteinExistence type="predicted"/>
<accession>A0A6G1JWT0</accession>
<evidence type="ECO:0000313" key="1">
    <source>
        <dbReference type="EMBL" id="KAF2704627.1"/>
    </source>
</evidence>